<proteinExistence type="predicted"/>
<gene>
    <name evidence="1" type="ORF">DY000_02034620</name>
</gene>
<protein>
    <submittedName>
        <fullName evidence="1">Uncharacterized protein</fullName>
    </submittedName>
</protein>
<keyword evidence="2" id="KW-1185">Reference proteome</keyword>
<dbReference type="Proteomes" id="UP000266723">
    <property type="component" value="Unassembled WGS sequence"/>
</dbReference>
<evidence type="ECO:0000313" key="1">
    <source>
        <dbReference type="EMBL" id="KAF3578737.1"/>
    </source>
</evidence>
<dbReference type="EMBL" id="QGKV02000649">
    <property type="protein sequence ID" value="KAF3578737.1"/>
    <property type="molecule type" value="Genomic_DNA"/>
</dbReference>
<reference evidence="1 2" key="1">
    <citation type="journal article" date="2020" name="BMC Genomics">
        <title>Intraspecific diversification of the crop wild relative Brassica cretica Lam. using demographic model selection.</title>
        <authorList>
            <person name="Kioukis A."/>
            <person name="Michalopoulou V.A."/>
            <person name="Briers L."/>
            <person name="Pirintsos S."/>
            <person name="Studholme D.J."/>
            <person name="Pavlidis P."/>
            <person name="Sarris P.F."/>
        </authorList>
    </citation>
    <scope>NUCLEOTIDE SEQUENCE [LARGE SCALE GENOMIC DNA]</scope>
    <source>
        <strain evidence="2">cv. PFS-1207/04</strain>
    </source>
</reference>
<name>A0ABQ7DL95_BRACR</name>
<evidence type="ECO:0000313" key="2">
    <source>
        <dbReference type="Proteomes" id="UP000266723"/>
    </source>
</evidence>
<sequence length="314" mass="34363">MSGSDGVSSAGTNWNQRVFVSSGPPVRRDRSVIALGSLDLLLVADCAWIWVKSKIRDPPEASTSRAVLLLLRRLAPAVGFSSLLSSSTTRVLRTTLRVDVSCGKSEALFCPQVTCFKVYCSPSVLQFPFQSSGQIADMLTFWLSSVLTWALFCRHPPPTELRGVNQALPSMHARSHFDPRSARGFDESCRLASASPSRPSRSILAGSFQGLRRAHPLSEVLRTTLRVDVSCGKSEALFCPQVTCFKVYCSPSVLQFPFQSSGQIADMLTFWLSSVLTWALFCRHPPPTELRGVNQALPSMHARSHFGGARSNSP</sequence>
<comment type="caution">
    <text evidence="1">The sequence shown here is derived from an EMBL/GenBank/DDBJ whole genome shotgun (WGS) entry which is preliminary data.</text>
</comment>
<accession>A0ABQ7DL95</accession>
<organism evidence="1 2">
    <name type="scientific">Brassica cretica</name>
    <name type="common">Mustard</name>
    <dbReference type="NCBI Taxonomy" id="69181"/>
    <lineage>
        <taxon>Eukaryota</taxon>
        <taxon>Viridiplantae</taxon>
        <taxon>Streptophyta</taxon>
        <taxon>Embryophyta</taxon>
        <taxon>Tracheophyta</taxon>
        <taxon>Spermatophyta</taxon>
        <taxon>Magnoliopsida</taxon>
        <taxon>eudicotyledons</taxon>
        <taxon>Gunneridae</taxon>
        <taxon>Pentapetalae</taxon>
        <taxon>rosids</taxon>
        <taxon>malvids</taxon>
        <taxon>Brassicales</taxon>
        <taxon>Brassicaceae</taxon>
        <taxon>Brassiceae</taxon>
        <taxon>Brassica</taxon>
    </lineage>
</organism>